<evidence type="ECO:0000313" key="7">
    <source>
        <dbReference type="Proteomes" id="UP000216498"/>
    </source>
</evidence>
<dbReference type="CDD" id="cd19977">
    <property type="entry name" value="PBP1_EndR-like"/>
    <property type="match status" value="1"/>
</dbReference>
<dbReference type="Gene3D" id="1.10.260.40">
    <property type="entry name" value="lambda repressor-like DNA-binding domains"/>
    <property type="match status" value="1"/>
</dbReference>
<name>A0A265N9F9_9BACI</name>
<dbReference type="InterPro" id="IPR000843">
    <property type="entry name" value="HTH_LacI"/>
</dbReference>
<dbReference type="Pfam" id="PF13377">
    <property type="entry name" value="Peripla_BP_3"/>
    <property type="match status" value="1"/>
</dbReference>
<dbReference type="PANTHER" id="PTHR30146">
    <property type="entry name" value="LACI-RELATED TRANSCRIPTIONAL REPRESSOR"/>
    <property type="match status" value="1"/>
</dbReference>
<reference evidence="6 7" key="1">
    <citation type="submission" date="2017-08" db="EMBL/GenBank/DDBJ databases">
        <title>Virgibacillus indicus sp. nov. and Virgibacillus profoundi sp. nov, two moderately halophilic bacteria isolated from marine sediment by using the Microfluidic Streak Plate.</title>
        <authorList>
            <person name="Xu B."/>
            <person name="Hu B."/>
            <person name="Wang J."/>
            <person name="Zhu Y."/>
            <person name="Huang L."/>
            <person name="Du W."/>
            <person name="Huang Y."/>
        </authorList>
    </citation>
    <scope>NUCLEOTIDE SEQUENCE [LARGE SCALE GENOMIC DNA]</scope>
    <source>
        <strain evidence="6 7">IO3-P2-C2</strain>
    </source>
</reference>
<dbReference type="PROSITE" id="PS50932">
    <property type="entry name" value="HTH_LACI_2"/>
    <property type="match status" value="1"/>
</dbReference>
<organism evidence="6 7">
    <name type="scientific">Virgibacillus indicus</name>
    <dbReference type="NCBI Taxonomy" id="2024554"/>
    <lineage>
        <taxon>Bacteria</taxon>
        <taxon>Bacillati</taxon>
        <taxon>Bacillota</taxon>
        <taxon>Bacilli</taxon>
        <taxon>Bacillales</taxon>
        <taxon>Bacillaceae</taxon>
        <taxon>Virgibacillus</taxon>
    </lineage>
</organism>
<evidence type="ECO:0000256" key="1">
    <source>
        <dbReference type="ARBA" id="ARBA00022491"/>
    </source>
</evidence>
<comment type="caution">
    <text evidence="6">The sequence shown here is derived from an EMBL/GenBank/DDBJ whole genome shotgun (WGS) entry which is preliminary data.</text>
</comment>
<evidence type="ECO:0000259" key="5">
    <source>
        <dbReference type="PROSITE" id="PS50932"/>
    </source>
</evidence>
<dbReference type="Proteomes" id="UP000216498">
    <property type="component" value="Unassembled WGS sequence"/>
</dbReference>
<dbReference type="InterPro" id="IPR046335">
    <property type="entry name" value="LacI/GalR-like_sensor"/>
</dbReference>
<feature type="domain" description="HTH lacI-type" evidence="5">
    <location>
        <begin position="5"/>
        <end position="60"/>
    </location>
</feature>
<evidence type="ECO:0000256" key="3">
    <source>
        <dbReference type="ARBA" id="ARBA00023125"/>
    </source>
</evidence>
<dbReference type="PRINTS" id="PR00036">
    <property type="entry name" value="HTHLACI"/>
</dbReference>
<evidence type="ECO:0000256" key="2">
    <source>
        <dbReference type="ARBA" id="ARBA00023015"/>
    </source>
</evidence>
<dbReference type="OrthoDB" id="1639518at2"/>
<keyword evidence="4" id="KW-0804">Transcription</keyword>
<dbReference type="PROSITE" id="PS00356">
    <property type="entry name" value="HTH_LACI_1"/>
    <property type="match status" value="1"/>
</dbReference>
<keyword evidence="3" id="KW-0238">DNA-binding</keyword>
<sequence length="335" mass="37822">MMKAVTISDVAKQAGVSKSTVSQFLNQRYDYMAEKTKKRIEQAIDELGYSPNIVARSLKQKSTMTIGVIVANILHVFSTQVIRAIEDYCNESNFHVIVCNADDEPAKEKRYIDMLRAKQVDGIIVFPTGGNVDLYKDLVKQNYPIVFMDRMVPGISVSSVLLDNEKASDLAVRTFVKKGYTRIGMISPPIVKNITPRTERVDGFKKALKKQQMTFYPEYLASGEIADIQVMMEQLFKQANPPTALLALNDRVLVEILQFVKAQQFNIPHDLALIGIDDVSFAGIYNPELTTIAQPAFEMGKKAAELLLYLIRNKNVQEEARVYRFEPKLIERTSV</sequence>
<dbReference type="SUPFAM" id="SSF53822">
    <property type="entry name" value="Periplasmic binding protein-like I"/>
    <property type="match status" value="1"/>
</dbReference>
<protein>
    <submittedName>
        <fullName evidence="6">LacI family transcriptional regulator</fullName>
    </submittedName>
</protein>
<dbReference type="Gene3D" id="3.40.50.2300">
    <property type="match status" value="2"/>
</dbReference>
<keyword evidence="7" id="KW-1185">Reference proteome</keyword>
<keyword evidence="2" id="KW-0805">Transcription regulation</keyword>
<proteinExistence type="predicted"/>
<dbReference type="PANTHER" id="PTHR30146:SF148">
    <property type="entry name" value="HTH-TYPE TRANSCRIPTIONAL REPRESSOR PURR-RELATED"/>
    <property type="match status" value="1"/>
</dbReference>
<dbReference type="AlphaFoldDB" id="A0A265N9F9"/>
<evidence type="ECO:0000313" key="6">
    <source>
        <dbReference type="EMBL" id="OZU88089.1"/>
    </source>
</evidence>
<dbReference type="InterPro" id="IPR010982">
    <property type="entry name" value="Lambda_DNA-bd_dom_sf"/>
</dbReference>
<keyword evidence="1" id="KW-0678">Repressor</keyword>
<dbReference type="CDD" id="cd01392">
    <property type="entry name" value="HTH_LacI"/>
    <property type="match status" value="1"/>
</dbReference>
<dbReference type="EMBL" id="NPMS01000006">
    <property type="protein sequence ID" value="OZU88089.1"/>
    <property type="molecule type" value="Genomic_DNA"/>
</dbReference>
<dbReference type="Pfam" id="PF00356">
    <property type="entry name" value="LacI"/>
    <property type="match status" value="1"/>
</dbReference>
<evidence type="ECO:0000256" key="4">
    <source>
        <dbReference type="ARBA" id="ARBA00023163"/>
    </source>
</evidence>
<gene>
    <name evidence="6" type="ORF">CIL03_13225</name>
</gene>
<dbReference type="GO" id="GO:0003700">
    <property type="term" value="F:DNA-binding transcription factor activity"/>
    <property type="evidence" value="ECO:0007669"/>
    <property type="project" value="TreeGrafter"/>
</dbReference>
<dbReference type="SMART" id="SM00354">
    <property type="entry name" value="HTH_LACI"/>
    <property type="match status" value="1"/>
</dbReference>
<accession>A0A265N9F9</accession>
<dbReference type="SUPFAM" id="SSF47413">
    <property type="entry name" value="lambda repressor-like DNA-binding domains"/>
    <property type="match status" value="1"/>
</dbReference>
<dbReference type="GO" id="GO:0000976">
    <property type="term" value="F:transcription cis-regulatory region binding"/>
    <property type="evidence" value="ECO:0007669"/>
    <property type="project" value="TreeGrafter"/>
</dbReference>
<dbReference type="InterPro" id="IPR028082">
    <property type="entry name" value="Peripla_BP_I"/>
</dbReference>